<evidence type="ECO:0000256" key="2">
    <source>
        <dbReference type="SAM" id="SignalP"/>
    </source>
</evidence>
<comment type="caution">
    <text evidence="3">The sequence shown here is derived from an EMBL/GenBank/DDBJ whole genome shotgun (WGS) entry which is preliminary data.</text>
</comment>
<dbReference type="EMBL" id="JAGPXF010000006">
    <property type="protein sequence ID" value="KAH7238571.1"/>
    <property type="molecule type" value="Genomic_DNA"/>
</dbReference>
<feature type="signal peptide" evidence="2">
    <location>
        <begin position="1"/>
        <end position="27"/>
    </location>
</feature>
<sequence length="128" mass="14608">MFRSEGRREEGVLILVVFWVRLQSTKASLLSELGDSATSVPAVKWNGCVDCFYAIMVVRLNGKTHAEPMPKCRNFQEVSEPVVTLPVTKEKAPHKKRRRTAIDIIQNERHMKETEGGKKENKYPPWGL</sequence>
<feature type="region of interest" description="Disordered" evidence="1">
    <location>
        <begin position="87"/>
        <end position="128"/>
    </location>
</feature>
<feature type="compositionally biased region" description="Basic and acidic residues" evidence="1">
    <location>
        <begin position="106"/>
        <end position="122"/>
    </location>
</feature>
<reference evidence="3" key="1">
    <citation type="journal article" date="2021" name="Nat. Commun.">
        <title>Genetic determinants of endophytism in the Arabidopsis root mycobiome.</title>
        <authorList>
            <person name="Mesny F."/>
            <person name="Miyauchi S."/>
            <person name="Thiergart T."/>
            <person name="Pickel B."/>
            <person name="Atanasova L."/>
            <person name="Karlsson M."/>
            <person name="Huettel B."/>
            <person name="Barry K.W."/>
            <person name="Haridas S."/>
            <person name="Chen C."/>
            <person name="Bauer D."/>
            <person name="Andreopoulos W."/>
            <person name="Pangilinan J."/>
            <person name="LaButti K."/>
            <person name="Riley R."/>
            <person name="Lipzen A."/>
            <person name="Clum A."/>
            <person name="Drula E."/>
            <person name="Henrissat B."/>
            <person name="Kohler A."/>
            <person name="Grigoriev I.V."/>
            <person name="Martin F.M."/>
            <person name="Hacquard S."/>
        </authorList>
    </citation>
    <scope>NUCLEOTIDE SEQUENCE</scope>
    <source>
        <strain evidence="3">MPI-SDFR-AT-0068</strain>
    </source>
</reference>
<evidence type="ECO:0000313" key="3">
    <source>
        <dbReference type="EMBL" id="KAH7238571.1"/>
    </source>
</evidence>
<name>A0A8K0RN26_9HYPO</name>
<keyword evidence="2" id="KW-0732">Signal</keyword>
<feature type="chain" id="PRO_5035473303" evidence="2">
    <location>
        <begin position="28"/>
        <end position="128"/>
    </location>
</feature>
<organism evidence="3 4">
    <name type="scientific">Fusarium tricinctum</name>
    <dbReference type="NCBI Taxonomy" id="61284"/>
    <lineage>
        <taxon>Eukaryota</taxon>
        <taxon>Fungi</taxon>
        <taxon>Dikarya</taxon>
        <taxon>Ascomycota</taxon>
        <taxon>Pezizomycotina</taxon>
        <taxon>Sordariomycetes</taxon>
        <taxon>Hypocreomycetidae</taxon>
        <taxon>Hypocreales</taxon>
        <taxon>Nectriaceae</taxon>
        <taxon>Fusarium</taxon>
        <taxon>Fusarium tricinctum species complex</taxon>
    </lineage>
</organism>
<evidence type="ECO:0000256" key="1">
    <source>
        <dbReference type="SAM" id="MobiDB-lite"/>
    </source>
</evidence>
<dbReference type="Proteomes" id="UP000813427">
    <property type="component" value="Unassembled WGS sequence"/>
</dbReference>
<evidence type="ECO:0000313" key="4">
    <source>
        <dbReference type="Proteomes" id="UP000813427"/>
    </source>
</evidence>
<protein>
    <submittedName>
        <fullName evidence="3">Uncharacterized protein</fullName>
    </submittedName>
</protein>
<accession>A0A8K0RN26</accession>
<dbReference type="AlphaFoldDB" id="A0A8K0RN26"/>
<proteinExistence type="predicted"/>
<gene>
    <name evidence="3" type="ORF">BKA59DRAFT_558034</name>
</gene>
<keyword evidence="4" id="KW-1185">Reference proteome</keyword>